<evidence type="ECO:0000259" key="2">
    <source>
        <dbReference type="Pfam" id="PF05124"/>
    </source>
</evidence>
<organism evidence="3 4">
    <name type="scientific">Pyrococcus horikoshii</name>
    <dbReference type="NCBI Taxonomy" id="53953"/>
    <lineage>
        <taxon>Archaea</taxon>
        <taxon>Methanobacteriati</taxon>
        <taxon>Methanobacteriota</taxon>
        <taxon>Thermococci</taxon>
        <taxon>Thermococcales</taxon>
        <taxon>Thermococcaceae</taxon>
        <taxon>Pyrococcus</taxon>
    </lineage>
</organism>
<name>A0A832WGR9_PYRHR</name>
<comment type="caution">
    <text evidence="3">The sequence shown here is derived from an EMBL/GenBank/DDBJ whole genome shotgun (WGS) entry which is preliminary data.</text>
</comment>
<dbReference type="NCBIfam" id="TIGR01564">
    <property type="entry name" value="S_layer_MJ"/>
    <property type="match status" value="1"/>
</dbReference>
<feature type="domain" description="S-layer protein outer" evidence="2">
    <location>
        <begin position="28"/>
        <end position="601"/>
    </location>
</feature>
<dbReference type="RefSeq" id="WP_281070653.1">
    <property type="nucleotide sequence ID" value="NZ_DUJN01000002.1"/>
</dbReference>
<evidence type="ECO:0000313" key="4">
    <source>
        <dbReference type="Proteomes" id="UP000617544"/>
    </source>
</evidence>
<dbReference type="InterPro" id="IPR022650">
    <property type="entry name" value="S_layer_central"/>
</dbReference>
<dbReference type="EMBL" id="DUJN01000002">
    <property type="protein sequence ID" value="HII60395.1"/>
    <property type="molecule type" value="Genomic_DNA"/>
</dbReference>
<proteinExistence type="predicted"/>
<dbReference type="Pfam" id="PF05123">
    <property type="entry name" value="S_layer_N"/>
    <property type="match status" value="1"/>
</dbReference>
<evidence type="ECO:0000313" key="3">
    <source>
        <dbReference type="EMBL" id="HII60395.1"/>
    </source>
</evidence>
<evidence type="ECO:0000259" key="1">
    <source>
        <dbReference type="Pfam" id="PF05123"/>
    </source>
</evidence>
<dbReference type="AlphaFoldDB" id="A0A832WGR9"/>
<protein>
    <submittedName>
        <fullName evidence="3">S-layer protein</fullName>
    </submittedName>
</protein>
<feature type="domain" description="S-layer protein central" evidence="1">
    <location>
        <begin position="123"/>
        <end position="487"/>
    </location>
</feature>
<dbReference type="InterPro" id="IPR006454">
    <property type="entry name" value="S_layer_MJ"/>
</dbReference>
<accession>A0A832WGR9</accession>
<dbReference type="Pfam" id="PF05124">
    <property type="entry name" value="S_layer_C"/>
    <property type="match status" value="1"/>
</dbReference>
<gene>
    <name evidence="3" type="ORF">HA331_01285</name>
</gene>
<sequence>MKVKKIAALAVGAAVAGATLGLASAQPEVPSVPKDFFVKDGEPNVKIVVGSEGAAMDVVSAADIAAAIGSLLYTEKDVEVSDVSVVVKKDITDDPEDIPVFNNFYPDSDQVFKEGTDELDKIPAWWNGGYDEDGNPVFNEDLSHSAWADGTYSGPYELELDNVASYDDYELTGILTLKNITLKEIAEKEVDWKDINDFKDLTVVIDSVVLNTTLEVYNWTKTETEKDPVTGEETTVTKWEISNVQPGSGYSIKETVSEGATAGETLKVLDKEFPIVFVGKAIKSGQIVDQEDSFIYGTDHGAKFYDQGQEVTFDGYKVKVLDIDVERDKALLKITSPSGDEETVTLEKDGKLHLYFGGGIAIQLLDTFVGIAGTNTVRLQVYTNLKTFKSGDEISDGWVAKFHTDGDYIKWFAIENEDSLEGKEIKLFDTYKVDYTGTIKEKEKGKVTYAVLKAYVAIDPLERQYKELTLGIGDEIEDTAYSIKDVDVEFEPKETYIPKKLTEPITVLDTEIMEQGLENVDSNLILVGGPVVNKVTAALAEDLGVPTTYDEWKEKFGTGADSGQIIYKEKCSKIGGYGVLLVAGTDREGTRAAAEALLEYISKL</sequence>
<dbReference type="InterPro" id="IPR022651">
    <property type="entry name" value="S_layer_C"/>
</dbReference>
<reference evidence="3" key="1">
    <citation type="journal article" date="2020" name="bioRxiv">
        <title>A rank-normalized archaeal taxonomy based on genome phylogeny resolves widespread incomplete and uneven classifications.</title>
        <authorList>
            <person name="Rinke C."/>
            <person name="Chuvochina M."/>
            <person name="Mussig A.J."/>
            <person name="Chaumeil P.-A."/>
            <person name="Waite D.W."/>
            <person name="Whitman W.B."/>
            <person name="Parks D.H."/>
            <person name="Hugenholtz P."/>
        </authorList>
    </citation>
    <scope>NUCLEOTIDE SEQUENCE</scope>
    <source>
        <strain evidence="3">UBA8834</strain>
    </source>
</reference>
<dbReference type="Proteomes" id="UP000617544">
    <property type="component" value="Unassembled WGS sequence"/>
</dbReference>